<dbReference type="GO" id="GO:0008198">
    <property type="term" value="F:ferrous iron binding"/>
    <property type="evidence" value="ECO:0007669"/>
    <property type="project" value="TreeGrafter"/>
</dbReference>
<dbReference type="EMBL" id="FOAF01000001">
    <property type="protein sequence ID" value="SEK91458.1"/>
    <property type="molecule type" value="Genomic_DNA"/>
</dbReference>
<feature type="binding site" evidence="1">
    <location>
        <position position="77"/>
    </location>
    <ligand>
        <name>2-oxoglutarate</name>
        <dbReference type="ChEBI" id="CHEBI:16810"/>
    </ligand>
</feature>
<evidence type="ECO:0000313" key="3">
    <source>
        <dbReference type="EMBL" id="SEK91458.1"/>
    </source>
</evidence>
<keyword evidence="4" id="KW-1185">Reference proteome</keyword>
<dbReference type="GO" id="GO:0006307">
    <property type="term" value="P:DNA alkylation repair"/>
    <property type="evidence" value="ECO:0007669"/>
    <property type="project" value="TreeGrafter"/>
</dbReference>
<dbReference type="PANTHER" id="PTHR31573:SF1">
    <property type="entry name" value="DNA OXIDATIVE DEMETHYLASE ALKBH2"/>
    <property type="match status" value="1"/>
</dbReference>
<evidence type="ECO:0000313" key="4">
    <source>
        <dbReference type="Proteomes" id="UP000199421"/>
    </source>
</evidence>
<proteinExistence type="predicted"/>
<feature type="binding site" evidence="1">
    <location>
        <position position="75"/>
    </location>
    <ligand>
        <name>2-oxoglutarate</name>
        <dbReference type="ChEBI" id="CHEBI:16810"/>
    </ligand>
</feature>
<dbReference type="GO" id="GO:0035516">
    <property type="term" value="F:broad specificity oxidative DNA demethylase activity"/>
    <property type="evidence" value="ECO:0007669"/>
    <property type="project" value="TreeGrafter"/>
</dbReference>
<dbReference type="InterPro" id="IPR032852">
    <property type="entry name" value="ALKBH2"/>
</dbReference>
<name>A0A1H7KXJ7_OLID1</name>
<dbReference type="RefSeq" id="WP_093321217.1">
    <property type="nucleotide sequence ID" value="NZ_FOAF01000001.1"/>
</dbReference>
<gene>
    <name evidence="3" type="ORF">SAMN05661044_01494</name>
</gene>
<dbReference type="AlphaFoldDB" id="A0A1H7KXJ7"/>
<dbReference type="OrthoDB" id="190276at2"/>
<dbReference type="Proteomes" id="UP000199421">
    <property type="component" value="Unassembled WGS sequence"/>
</dbReference>
<sequence>MHIGFSCIDCINLHEVSLGAERNFDFRRKDGHMNRYSINLQHGSLLLMKGDLQLYREGTQIAKSSAIISPRINLTFRKVM</sequence>
<dbReference type="GO" id="GO:0051747">
    <property type="term" value="F:cytosine C-5 DNA demethylase activity"/>
    <property type="evidence" value="ECO:0007669"/>
    <property type="project" value="TreeGrafter"/>
</dbReference>
<feature type="binding site" evidence="1">
    <location>
        <position position="71"/>
    </location>
    <ligand>
        <name>2-oxoglutarate</name>
        <dbReference type="ChEBI" id="CHEBI:16810"/>
    </ligand>
</feature>
<dbReference type="Pfam" id="PF13532">
    <property type="entry name" value="2OG-FeII_Oxy_2"/>
    <property type="match status" value="1"/>
</dbReference>
<dbReference type="InterPro" id="IPR037151">
    <property type="entry name" value="AlkB-like_sf"/>
</dbReference>
<organism evidence="3 4">
    <name type="scientific">Olivibacter domesticus</name>
    <name type="common">Pseudosphingobacterium domesticum</name>
    <dbReference type="NCBI Taxonomy" id="407022"/>
    <lineage>
        <taxon>Bacteria</taxon>
        <taxon>Pseudomonadati</taxon>
        <taxon>Bacteroidota</taxon>
        <taxon>Sphingobacteriia</taxon>
        <taxon>Sphingobacteriales</taxon>
        <taxon>Sphingobacteriaceae</taxon>
        <taxon>Olivibacter</taxon>
    </lineage>
</organism>
<feature type="domain" description="Alpha-ketoglutarate-dependent dioxygenase AlkB-like" evidence="2">
    <location>
        <begin position="16"/>
        <end position="77"/>
    </location>
</feature>
<protein>
    <submittedName>
        <fullName evidence="3">2OG-Fe(II) oxygenase superfamily protein</fullName>
    </submittedName>
</protein>
<dbReference type="STRING" id="407022.SAMN05661044_01494"/>
<dbReference type="Gene3D" id="2.60.120.590">
    <property type="entry name" value="Alpha-ketoglutarate-dependent dioxygenase AlkB-like"/>
    <property type="match status" value="1"/>
</dbReference>
<evidence type="ECO:0000256" key="1">
    <source>
        <dbReference type="PIRSR" id="PIRSR632852-1"/>
    </source>
</evidence>
<dbReference type="PANTHER" id="PTHR31573">
    <property type="entry name" value="ALPHA-KETOGLUTARATE-DEPENDENT DIOXYGENASE ALKB HOMOLOG 2"/>
    <property type="match status" value="1"/>
</dbReference>
<reference evidence="4" key="1">
    <citation type="submission" date="2016-10" db="EMBL/GenBank/DDBJ databases">
        <authorList>
            <person name="Varghese N."/>
            <person name="Submissions S."/>
        </authorList>
    </citation>
    <scope>NUCLEOTIDE SEQUENCE [LARGE SCALE GENOMIC DNA]</scope>
    <source>
        <strain evidence="4">DSM 18733</strain>
    </source>
</reference>
<accession>A0A1H7KXJ7</accession>
<evidence type="ECO:0000259" key="2">
    <source>
        <dbReference type="Pfam" id="PF13532"/>
    </source>
</evidence>
<dbReference type="SUPFAM" id="SSF51197">
    <property type="entry name" value="Clavaminate synthase-like"/>
    <property type="match status" value="1"/>
</dbReference>
<dbReference type="InterPro" id="IPR027450">
    <property type="entry name" value="AlkB-like"/>
</dbReference>